<keyword evidence="1" id="KW-0678">Repressor</keyword>
<evidence type="ECO:0000313" key="4">
    <source>
        <dbReference type="EMBL" id="MFC2970550.1"/>
    </source>
</evidence>
<reference evidence="5" key="1">
    <citation type="journal article" date="2019" name="Int. J. Syst. Evol. Microbiol.">
        <title>The Global Catalogue of Microorganisms (GCM) 10K type strain sequencing project: providing services to taxonomists for standard genome sequencing and annotation.</title>
        <authorList>
            <consortium name="The Broad Institute Genomics Platform"/>
            <consortium name="The Broad Institute Genome Sequencing Center for Infectious Disease"/>
            <person name="Wu L."/>
            <person name="Ma J."/>
        </authorList>
    </citation>
    <scope>NUCLEOTIDE SEQUENCE [LARGE SCALE GENOMIC DNA]</scope>
    <source>
        <strain evidence="5">KCTC 62192</strain>
    </source>
</reference>
<dbReference type="Pfam" id="PF07378">
    <property type="entry name" value="FlbT"/>
    <property type="match status" value="1"/>
</dbReference>
<evidence type="ECO:0000313" key="5">
    <source>
        <dbReference type="Proteomes" id="UP001595443"/>
    </source>
</evidence>
<dbReference type="EMBL" id="JBHRSK010000026">
    <property type="protein sequence ID" value="MFC2970550.1"/>
    <property type="molecule type" value="Genomic_DNA"/>
</dbReference>
<organism evidence="4 5">
    <name type="scientific">Acidimangrovimonas pyrenivorans</name>
    <dbReference type="NCBI Taxonomy" id="2030798"/>
    <lineage>
        <taxon>Bacteria</taxon>
        <taxon>Pseudomonadati</taxon>
        <taxon>Pseudomonadota</taxon>
        <taxon>Alphaproteobacteria</taxon>
        <taxon>Rhodobacterales</taxon>
        <taxon>Paracoccaceae</taxon>
        <taxon>Acidimangrovimonas</taxon>
    </lineage>
</organism>
<keyword evidence="3" id="KW-0694">RNA-binding</keyword>
<evidence type="ECO:0000256" key="2">
    <source>
        <dbReference type="ARBA" id="ARBA00022795"/>
    </source>
</evidence>
<keyword evidence="4" id="KW-0966">Cell projection</keyword>
<dbReference type="RefSeq" id="WP_377835617.1">
    <property type="nucleotide sequence ID" value="NZ_JBHRSK010000026.1"/>
</dbReference>
<keyword evidence="4" id="KW-0969">Cilium</keyword>
<keyword evidence="4" id="KW-0282">Flagellum</keyword>
<dbReference type="InterPro" id="IPR009967">
    <property type="entry name" value="Flagellum_FlbT"/>
</dbReference>
<keyword evidence="2" id="KW-1005">Bacterial flagellum biogenesis</keyword>
<comment type="caution">
    <text evidence="4">The sequence shown here is derived from an EMBL/GenBank/DDBJ whole genome shotgun (WGS) entry which is preliminary data.</text>
</comment>
<name>A0ABV7AMP2_9RHOB</name>
<gene>
    <name evidence="4" type="ORF">ACFOES_20830</name>
</gene>
<protein>
    <submittedName>
        <fullName evidence="4">Flagellar biosynthesis repressor FlbT</fullName>
    </submittedName>
</protein>
<evidence type="ECO:0000256" key="1">
    <source>
        <dbReference type="ARBA" id="ARBA00022491"/>
    </source>
</evidence>
<proteinExistence type="predicted"/>
<evidence type="ECO:0000256" key="3">
    <source>
        <dbReference type="ARBA" id="ARBA00022884"/>
    </source>
</evidence>
<accession>A0ABV7AMP2</accession>
<sequence>MGLKLTLRPNERVVVNGCVIRNSDRRNVLTIETPADVVRSDDLLDEDAAATPVKQAYFLIQTALIRPDTREALVPVIQEKLADLVGIFNQQTAGGVIEAATCVSVGDYYKAMSALRPVMRHEAEVLDYIAARSAGMAEAPNPAPEKA</sequence>
<keyword evidence="5" id="KW-1185">Reference proteome</keyword>
<dbReference type="Proteomes" id="UP001595443">
    <property type="component" value="Unassembled WGS sequence"/>
</dbReference>